<dbReference type="PANTHER" id="PTHR10472:SF5">
    <property type="entry name" value="D-AMINOACYL-TRNA DEACYLASE 1"/>
    <property type="match status" value="1"/>
</dbReference>
<proteinExistence type="inferred from homology"/>
<evidence type="ECO:0000256" key="2">
    <source>
        <dbReference type="HAMAP-Rule" id="MF_00518"/>
    </source>
</evidence>
<name>A0A7V0LTZ0_UNCW3</name>
<gene>
    <name evidence="2" type="primary">dtd</name>
    <name evidence="3" type="ORF">ENH14_00550</name>
</gene>
<comment type="similarity">
    <text evidence="1 2">Belongs to the DTD family.</text>
</comment>
<accession>A0A7V0LTZ0</accession>
<dbReference type="InterPro" id="IPR003732">
    <property type="entry name" value="Daa-tRNA_deacyls_DTD"/>
</dbReference>
<keyword evidence="2" id="KW-0694">RNA-binding</keyword>
<feature type="short sequence motif" description="Gly-cisPro motif, important for rejection of L-amino acids" evidence="2">
    <location>
        <begin position="137"/>
        <end position="138"/>
    </location>
</feature>
<comment type="subunit">
    <text evidence="2">Homodimer.</text>
</comment>
<comment type="caution">
    <text evidence="3">The sequence shown here is derived from an EMBL/GenBank/DDBJ whole genome shotgun (WGS) entry which is preliminary data.</text>
</comment>
<dbReference type="FunFam" id="3.50.80.10:FF:000001">
    <property type="entry name" value="D-aminoacyl-tRNA deacylase"/>
    <property type="match status" value="1"/>
</dbReference>
<evidence type="ECO:0000313" key="3">
    <source>
        <dbReference type="EMBL" id="HDL59924.1"/>
    </source>
</evidence>
<organism evidence="3">
    <name type="scientific">candidate division WOR-3 bacterium</name>
    <dbReference type="NCBI Taxonomy" id="2052148"/>
    <lineage>
        <taxon>Bacteria</taxon>
        <taxon>Bacteria division WOR-3</taxon>
    </lineage>
</organism>
<dbReference type="GO" id="GO:0000049">
    <property type="term" value="F:tRNA binding"/>
    <property type="evidence" value="ECO:0007669"/>
    <property type="project" value="UniProtKB-UniRule"/>
</dbReference>
<protein>
    <recommendedName>
        <fullName evidence="2">D-aminoacyl-tRNA deacylase</fullName>
        <shortName evidence="2">DTD</shortName>
        <ecNumber evidence="2">3.1.1.96</ecNumber>
    </recommendedName>
    <alternativeName>
        <fullName evidence="2">Gly-tRNA(Ala) deacylase</fullName>
        <ecNumber evidence="2">3.1.1.-</ecNumber>
    </alternativeName>
</protein>
<comment type="catalytic activity">
    <reaction evidence="2">
        <text>glycyl-tRNA(Ala) + H2O = tRNA(Ala) + glycine + H(+)</text>
        <dbReference type="Rhea" id="RHEA:53744"/>
        <dbReference type="Rhea" id="RHEA-COMP:9657"/>
        <dbReference type="Rhea" id="RHEA-COMP:13640"/>
        <dbReference type="ChEBI" id="CHEBI:15377"/>
        <dbReference type="ChEBI" id="CHEBI:15378"/>
        <dbReference type="ChEBI" id="CHEBI:57305"/>
        <dbReference type="ChEBI" id="CHEBI:78442"/>
        <dbReference type="ChEBI" id="CHEBI:78522"/>
    </reaction>
</comment>
<sequence>MKAVVQRVRRASVEIEGKKVGEIGRGIVVLCAFEKGDRQDMISKFSNKILNLRIFEDENGRMNYSAVDLGLEVLLISNFTVAGDTKKGRRPSYDRAMPPDEAERFFDLLFDEMKKSGLRTERGVFGARMLVSIENDGPVTLIVEL</sequence>
<dbReference type="GO" id="GO:0043908">
    <property type="term" value="F:Ser(Gly)-tRNA(Ala) hydrolase activity"/>
    <property type="evidence" value="ECO:0007669"/>
    <property type="project" value="UniProtKB-UniRule"/>
</dbReference>
<dbReference type="Pfam" id="PF02580">
    <property type="entry name" value="Tyr_Deacylase"/>
    <property type="match status" value="1"/>
</dbReference>
<dbReference type="NCBIfam" id="TIGR00256">
    <property type="entry name" value="D-aminoacyl-tRNA deacylase"/>
    <property type="match status" value="1"/>
</dbReference>
<comment type="function">
    <text evidence="2">An aminoacyl-tRNA editing enzyme that deacylates mischarged D-aminoacyl-tRNAs. Also deacylates mischarged glycyl-tRNA(Ala), protecting cells against glycine mischarging by AlaRS. Acts via tRNA-based rather than protein-based catalysis; rejects L-amino acids rather than detecting D-amino acids in the active site. By recycling D-aminoacyl-tRNA to D-amino acids and free tRNA molecules, this enzyme counteracts the toxicity associated with the formation of D-aminoacyl-tRNA entities in vivo and helps enforce protein L-homochirality.</text>
</comment>
<dbReference type="AlphaFoldDB" id="A0A7V0LTZ0"/>
<dbReference type="PANTHER" id="PTHR10472">
    <property type="entry name" value="D-TYROSYL-TRNA TYR DEACYLASE"/>
    <property type="match status" value="1"/>
</dbReference>
<comment type="domain">
    <text evidence="2">A Gly-cisPro motif from one monomer fits into the active site of the other monomer to allow specific chiral rejection of L-amino acids.</text>
</comment>
<dbReference type="GO" id="GO:0051500">
    <property type="term" value="F:D-tyrosyl-tRNA(Tyr) deacylase activity"/>
    <property type="evidence" value="ECO:0007669"/>
    <property type="project" value="TreeGrafter"/>
</dbReference>
<reference evidence="3" key="1">
    <citation type="journal article" date="2020" name="mSystems">
        <title>Genome- and Community-Level Interaction Insights into Carbon Utilization and Element Cycling Functions of Hydrothermarchaeota in Hydrothermal Sediment.</title>
        <authorList>
            <person name="Zhou Z."/>
            <person name="Liu Y."/>
            <person name="Xu W."/>
            <person name="Pan J."/>
            <person name="Luo Z.H."/>
            <person name="Li M."/>
        </authorList>
    </citation>
    <scope>NUCLEOTIDE SEQUENCE [LARGE SCALE GENOMIC DNA]</scope>
    <source>
        <strain evidence="3">HyVt-28</strain>
    </source>
</reference>
<dbReference type="GO" id="GO:0005737">
    <property type="term" value="C:cytoplasm"/>
    <property type="evidence" value="ECO:0007669"/>
    <property type="project" value="UniProtKB-SubCell"/>
</dbReference>
<keyword evidence="2 3" id="KW-0378">Hydrolase</keyword>
<dbReference type="HAMAP" id="MF_00518">
    <property type="entry name" value="Deacylase_Dtd"/>
    <property type="match status" value="1"/>
</dbReference>
<evidence type="ECO:0000256" key="1">
    <source>
        <dbReference type="ARBA" id="ARBA00009673"/>
    </source>
</evidence>
<keyword evidence="2" id="KW-0820">tRNA-binding</keyword>
<comment type="catalytic activity">
    <reaction evidence="2">
        <text>a D-aminoacyl-tRNA + H2O = a tRNA + a D-alpha-amino acid + H(+)</text>
        <dbReference type="Rhea" id="RHEA:13953"/>
        <dbReference type="Rhea" id="RHEA-COMP:10123"/>
        <dbReference type="Rhea" id="RHEA-COMP:10124"/>
        <dbReference type="ChEBI" id="CHEBI:15377"/>
        <dbReference type="ChEBI" id="CHEBI:15378"/>
        <dbReference type="ChEBI" id="CHEBI:59871"/>
        <dbReference type="ChEBI" id="CHEBI:78442"/>
        <dbReference type="ChEBI" id="CHEBI:79333"/>
        <dbReference type="EC" id="3.1.1.96"/>
    </reaction>
</comment>
<dbReference type="InterPro" id="IPR023509">
    <property type="entry name" value="DTD-like_sf"/>
</dbReference>
<comment type="subcellular location">
    <subcellularLocation>
        <location evidence="2">Cytoplasm</location>
    </subcellularLocation>
</comment>
<dbReference type="GO" id="GO:0106026">
    <property type="term" value="F:Gly-tRNA(Ala) deacylase activity"/>
    <property type="evidence" value="ECO:0007669"/>
    <property type="project" value="UniProtKB-UniRule"/>
</dbReference>
<dbReference type="Gene3D" id="3.50.80.10">
    <property type="entry name" value="D-tyrosyl-tRNA(Tyr) deacylase"/>
    <property type="match status" value="1"/>
</dbReference>
<dbReference type="SUPFAM" id="SSF69500">
    <property type="entry name" value="DTD-like"/>
    <property type="match status" value="1"/>
</dbReference>
<dbReference type="EMBL" id="DRDR01000024">
    <property type="protein sequence ID" value="HDL59924.1"/>
    <property type="molecule type" value="Genomic_DNA"/>
</dbReference>
<dbReference type="Proteomes" id="UP000886381">
    <property type="component" value="Unassembled WGS sequence"/>
</dbReference>
<keyword evidence="2" id="KW-0963">Cytoplasm</keyword>
<dbReference type="EC" id="3.1.1.-" evidence="2"/>
<dbReference type="GO" id="GO:0019478">
    <property type="term" value="P:D-amino acid catabolic process"/>
    <property type="evidence" value="ECO:0007669"/>
    <property type="project" value="UniProtKB-UniRule"/>
</dbReference>
<dbReference type="EC" id="3.1.1.96" evidence="2"/>